<accession>A0A4R7V5K7</accession>
<dbReference type="OrthoDB" id="3652431at2"/>
<evidence type="ECO:0008006" key="3">
    <source>
        <dbReference type="Google" id="ProtNLM"/>
    </source>
</evidence>
<dbReference type="RefSeq" id="WP_133906673.1">
    <property type="nucleotide sequence ID" value="NZ_SOCP01000014.1"/>
</dbReference>
<reference evidence="1 2" key="1">
    <citation type="submission" date="2019-03" db="EMBL/GenBank/DDBJ databases">
        <title>Genomic Encyclopedia of Archaeal and Bacterial Type Strains, Phase II (KMG-II): from individual species to whole genera.</title>
        <authorList>
            <person name="Goeker M."/>
        </authorList>
    </citation>
    <scope>NUCLEOTIDE SEQUENCE [LARGE SCALE GENOMIC DNA]</scope>
    <source>
        <strain evidence="1 2">DSM 45499</strain>
    </source>
</reference>
<dbReference type="InterPro" id="IPR016935">
    <property type="entry name" value="Opine_metallophore_DH"/>
</dbReference>
<evidence type="ECO:0000313" key="1">
    <source>
        <dbReference type="EMBL" id="TDV44230.1"/>
    </source>
</evidence>
<dbReference type="EMBL" id="SOCP01000014">
    <property type="protein sequence ID" value="TDV44230.1"/>
    <property type="molecule type" value="Genomic_DNA"/>
</dbReference>
<proteinExistence type="predicted"/>
<protein>
    <recommendedName>
        <fullName evidence="3">DUF2338 family protein</fullName>
    </recommendedName>
</protein>
<gene>
    <name evidence="1" type="ORF">CLV71_114140</name>
</gene>
<name>A0A4R7V5K7_9PSEU</name>
<keyword evidence="2" id="KW-1185">Reference proteome</keyword>
<sequence length="444" mass="49952">MNDFERVLIAGTGPTSLQLAVMVKDRPGSVVAIAGRKSVRSDGFFLAFRESDRKVRVDVQNDKNRGAAGECVVDELFQGFETVAGEWRMLVLAVTADAYTHVLRQLDDRVLARVRCVVLVSPTFGSNSLVRNFLTSQGLNAEVISFSSYLGDTRWPEGVPADRVLTAAVKKRLYIGSSRGQSANLDLLCEMHHRLGVAMEVVDDPVEAETRNISLYVHPALFMNDIALNAVFFETEPVKYVYKLVPEGPVAPSLVHEMVAQWKELTEICRQMGVPGVNLLRFMVDDSYPVREESISRRDVERFERLPSIHQEYLVYVRYASLLVDPFSEPDADGRYFDFSAIPIRRVFVDGAGRWEVPRMPKEDYYRTKVIQGVARHMGVACPTIDTLIARYEHALEDAGRAHTDRPLSDAFVVRDFREDVAMICDEIGKARGDRRADMGRPTT</sequence>
<comment type="caution">
    <text evidence="1">The sequence shown here is derived from an EMBL/GenBank/DDBJ whole genome shotgun (WGS) entry which is preliminary data.</text>
</comment>
<dbReference type="Pfam" id="PF10100">
    <property type="entry name" value="Staph_opine_DH"/>
    <property type="match status" value="1"/>
</dbReference>
<dbReference type="Proteomes" id="UP000294927">
    <property type="component" value="Unassembled WGS sequence"/>
</dbReference>
<evidence type="ECO:0000313" key="2">
    <source>
        <dbReference type="Proteomes" id="UP000294927"/>
    </source>
</evidence>
<organism evidence="1 2">
    <name type="scientific">Actinophytocola oryzae</name>
    <dbReference type="NCBI Taxonomy" id="502181"/>
    <lineage>
        <taxon>Bacteria</taxon>
        <taxon>Bacillati</taxon>
        <taxon>Actinomycetota</taxon>
        <taxon>Actinomycetes</taxon>
        <taxon>Pseudonocardiales</taxon>
        <taxon>Pseudonocardiaceae</taxon>
    </lineage>
</organism>
<dbReference type="AlphaFoldDB" id="A0A4R7V5K7"/>